<feature type="compositionally biased region" description="Low complexity" evidence="1">
    <location>
        <begin position="1"/>
        <end position="14"/>
    </location>
</feature>
<keyword evidence="3" id="KW-1185">Reference proteome</keyword>
<reference evidence="2 3" key="1">
    <citation type="journal article" date="2011" name="Nature">
        <title>A high-resolution map of human evolutionary constraint using 29 mammals.</title>
        <authorList>
            <person name="Lindblad-Toh K."/>
            <person name="Garber M."/>
            <person name="Zuk O."/>
            <person name="Lin M.F."/>
            <person name="Parker B.J."/>
            <person name="Washietl S."/>
            <person name="Kheradpour P."/>
            <person name="Ernst J."/>
            <person name="Jordan G."/>
            <person name="Mauceli E."/>
            <person name="Ward L.D."/>
            <person name="Lowe C.B."/>
            <person name="Holloway A.K."/>
            <person name="Clamp M."/>
            <person name="Gnerre S."/>
            <person name="Alfoldi J."/>
            <person name="Beal K."/>
            <person name="Chang J."/>
            <person name="Clawson H."/>
            <person name="Cuff J."/>
            <person name="Di Palma F."/>
            <person name="Fitzgerald S."/>
            <person name="Flicek P."/>
            <person name="Guttman M."/>
            <person name="Hubisz M.J."/>
            <person name="Jaffe D.B."/>
            <person name="Jungreis I."/>
            <person name="Kent W.J."/>
            <person name="Kostka D."/>
            <person name="Lara M."/>
            <person name="Martins A.L."/>
            <person name="Massingham T."/>
            <person name="Moltke I."/>
            <person name="Raney B.J."/>
            <person name="Rasmussen M.D."/>
            <person name="Robinson J."/>
            <person name="Stark A."/>
            <person name="Vilella A.J."/>
            <person name="Wen J."/>
            <person name="Xie X."/>
            <person name="Zody M.C."/>
            <person name="Baldwin J."/>
            <person name="Bloom T."/>
            <person name="Chin C.W."/>
            <person name="Heiman D."/>
            <person name="Nicol R."/>
            <person name="Nusbaum C."/>
            <person name="Young S."/>
            <person name="Wilkinson J."/>
            <person name="Worley K.C."/>
            <person name="Kovar C.L."/>
            <person name="Muzny D.M."/>
            <person name="Gibbs R.A."/>
            <person name="Cree A."/>
            <person name="Dihn H.H."/>
            <person name="Fowler G."/>
            <person name="Jhangiani S."/>
            <person name="Joshi V."/>
            <person name="Lee S."/>
            <person name="Lewis L.R."/>
            <person name="Nazareth L.V."/>
            <person name="Okwuonu G."/>
            <person name="Santibanez J."/>
            <person name="Warren W.C."/>
            <person name="Mardis E.R."/>
            <person name="Weinstock G.M."/>
            <person name="Wilson R.K."/>
            <person name="Delehaunty K."/>
            <person name="Dooling D."/>
            <person name="Fronik C."/>
            <person name="Fulton L."/>
            <person name="Fulton B."/>
            <person name="Graves T."/>
            <person name="Minx P."/>
            <person name="Sodergren E."/>
            <person name="Birney E."/>
            <person name="Margulies E.H."/>
            <person name="Herrero J."/>
            <person name="Green E.D."/>
            <person name="Haussler D."/>
            <person name="Siepel A."/>
            <person name="Goldman N."/>
            <person name="Pollard K.S."/>
            <person name="Pedersen J.S."/>
            <person name="Lander E.S."/>
            <person name="Kellis M."/>
        </authorList>
    </citation>
    <scope>NUCLEOTIDE SEQUENCE [LARGE SCALE GENOMIC DNA]</scope>
</reference>
<accession>G1Q1B9</accession>
<dbReference type="HOGENOM" id="CLU_3263150_0_0_1"/>
<dbReference type="InParanoid" id="G1Q1B9"/>
<sequence>TKKQCLSPPSSPLKSIKKKTGYRVPVPSCSKSSMKGNVRLVA</sequence>
<dbReference type="AlphaFoldDB" id="G1Q1B9"/>
<dbReference type="EMBL" id="AAPE02007133">
    <property type="status" value="NOT_ANNOTATED_CDS"/>
    <property type="molecule type" value="Genomic_DNA"/>
</dbReference>
<organism evidence="2 3">
    <name type="scientific">Myotis lucifugus</name>
    <name type="common">Little brown bat</name>
    <dbReference type="NCBI Taxonomy" id="59463"/>
    <lineage>
        <taxon>Eukaryota</taxon>
        <taxon>Metazoa</taxon>
        <taxon>Chordata</taxon>
        <taxon>Craniata</taxon>
        <taxon>Vertebrata</taxon>
        <taxon>Euteleostomi</taxon>
        <taxon>Mammalia</taxon>
        <taxon>Eutheria</taxon>
        <taxon>Laurasiatheria</taxon>
        <taxon>Chiroptera</taxon>
        <taxon>Yangochiroptera</taxon>
        <taxon>Vespertilionidae</taxon>
        <taxon>Myotis</taxon>
    </lineage>
</organism>
<dbReference type="Ensembl" id="ENSMLUT00000029065.1">
    <property type="protein sequence ID" value="ENSMLUP00000017502.1"/>
    <property type="gene ID" value="ENSMLUG00000029878.1"/>
</dbReference>
<evidence type="ECO:0000313" key="3">
    <source>
        <dbReference type="Proteomes" id="UP000001074"/>
    </source>
</evidence>
<evidence type="ECO:0000256" key="1">
    <source>
        <dbReference type="SAM" id="MobiDB-lite"/>
    </source>
</evidence>
<feature type="region of interest" description="Disordered" evidence="1">
    <location>
        <begin position="1"/>
        <end position="21"/>
    </location>
</feature>
<evidence type="ECO:0000313" key="2">
    <source>
        <dbReference type="Ensembl" id="ENSMLUP00000017502.1"/>
    </source>
</evidence>
<protein>
    <submittedName>
        <fullName evidence="2">Uncharacterized protein</fullName>
    </submittedName>
</protein>
<reference evidence="2" key="2">
    <citation type="submission" date="2025-08" db="UniProtKB">
        <authorList>
            <consortium name="Ensembl"/>
        </authorList>
    </citation>
    <scope>IDENTIFICATION</scope>
</reference>
<dbReference type="Proteomes" id="UP000001074">
    <property type="component" value="Unassembled WGS sequence"/>
</dbReference>
<reference evidence="2" key="3">
    <citation type="submission" date="2025-09" db="UniProtKB">
        <authorList>
            <consortium name="Ensembl"/>
        </authorList>
    </citation>
    <scope>IDENTIFICATION</scope>
</reference>
<name>G1Q1B9_MYOLU</name>
<proteinExistence type="predicted"/>